<feature type="compositionally biased region" description="Basic residues" evidence="2">
    <location>
        <begin position="1"/>
        <end position="12"/>
    </location>
</feature>
<evidence type="ECO:0008006" key="5">
    <source>
        <dbReference type="Google" id="ProtNLM"/>
    </source>
</evidence>
<accession>A0A511Z3B0</accession>
<feature type="region of interest" description="Disordered" evidence="2">
    <location>
        <begin position="1"/>
        <end position="24"/>
    </location>
</feature>
<comment type="caution">
    <text evidence="3">The sequence shown here is derived from an EMBL/GenBank/DDBJ whole genome shotgun (WGS) entry which is preliminary data.</text>
</comment>
<dbReference type="EMBL" id="BJYL01000004">
    <property type="protein sequence ID" value="GEN81933.1"/>
    <property type="molecule type" value="Genomic_DNA"/>
</dbReference>
<dbReference type="RefSeq" id="WP_147054494.1">
    <property type="nucleotide sequence ID" value="NZ_BJYL01000004.1"/>
</dbReference>
<feature type="coiled-coil region" evidence="1">
    <location>
        <begin position="31"/>
        <end position="64"/>
    </location>
</feature>
<organism evidence="3 4">
    <name type="scientific">Sporosarcina luteola</name>
    <dbReference type="NCBI Taxonomy" id="582850"/>
    <lineage>
        <taxon>Bacteria</taxon>
        <taxon>Bacillati</taxon>
        <taxon>Bacillota</taxon>
        <taxon>Bacilli</taxon>
        <taxon>Bacillales</taxon>
        <taxon>Caryophanaceae</taxon>
        <taxon>Sporosarcina</taxon>
    </lineage>
</organism>
<evidence type="ECO:0000313" key="3">
    <source>
        <dbReference type="EMBL" id="GEN81933.1"/>
    </source>
</evidence>
<evidence type="ECO:0000256" key="2">
    <source>
        <dbReference type="SAM" id="MobiDB-lite"/>
    </source>
</evidence>
<dbReference type="OrthoDB" id="2739782at2"/>
<dbReference type="Pfam" id="PF13025">
    <property type="entry name" value="DUF3886"/>
    <property type="match status" value="1"/>
</dbReference>
<evidence type="ECO:0000313" key="4">
    <source>
        <dbReference type="Proteomes" id="UP000321901"/>
    </source>
</evidence>
<dbReference type="Proteomes" id="UP000321901">
    <property type="component" value="Unassembled WGS sequence"/>
</dbReference>
<dbReference type="AlphaFoldDB" id="A0A511Z3B0"/>
<gene>
    <name evidence="3" type="ORF">SLU01_02450</name>
</gene>
<keyword evidence="4" id="KW-1185">Reference proteome</keyword>
<sequence>MARKKAAKKPTPKRQENDKSVLSDALSDDVLQKLKAAKKELTANAEAKEAERLEKLRLEKLEREKNKSFAELLDEYGDGDTKF</sequence>
<dbReference type="InterPro" id="IPR024980">
    <property type="entry name" value="DUF3886"/>
</dbReference>
<reference evidence="3 4" key="1">
    <citation type="submission" date="2019-07" db="EMBL/GenBank/DDBJ databases">
        <title>Whole genome shotgun sequence of Sporosarcina luteola NBRC 105378.</title>
        <authorList>
            <person name="Hosoyama A."/>
            <person name="Uohara A."/>
            <person name="Ohji S."/>
            <person name="Ichikawa N."/>
        </authorList>
    </citation>
    <scope>NUCLEOTIDE SEQUENCE [LARGE SCALE GENOMIC DNA]</scope>
    <source>
        <strain evidence="3 4">NBRC 105378</strain>
    </source>
</reference>
<keyword evidence="1" id="KW-0175">Coiled coil</keyword>
<evidence type="ECO:0000256" key="1">
    <source>
        <dbReference type="SAM" id="Coils"/>
    </source>
</evidence>
<proteinExistence type="predicted"/>
<protein>
    <recommendedName>
        <fullName evidence="5">DUF3886 domain-containing protein</fullName>
    </recommendedName>
</protein>
<name>A0A511Z3B0_9BACL</name>